<dbReference type="RefSeq" id="WP_127084957.1">
    <property type="nucleotide sequence ID" value="NZ_RSCL01000020.1"/>
</dbReference>
<evidence type="ECO:0000313" key="1">
    <source>
        <dbReference type="EMBL" id="RUT01254.1"/>
    </source>
</evidence>
<dbReference type="Pfam" id="PF08849">
    <property type="entry name" value="BrxA"/>
    <property type="match status" value="1"/>
</dbReference>
<organism evidence="1 2">
    <name type="scientific">Dulcicalothrix desertica PCC 7102</name>
    <dbReference type="NCBI Taxonomy" id="232991"/>
    <lineage>
        <taxon>Bacteria</taxon>
        <taxon>Bacillati</taxon>
        <taxon>Cyanobacteriota</taxon>
        <taxon>Cyanophyceae</taxon>
        <taxon>Nostocales</taxon>
        <taxon>Calotrichaceae</taxon>
        <taxon>Dulcicalothrix</taxon>
    </lineage>
</organism>
<dbReference type="InterPro" id="IPR023137">
    <property type="entry name" value="BrxA_sf"/>
</dbReference>
<protein>
    <recommendedName>
        <fullName evidence="3">DUF1819 domain-containing protein</fullName>
    </recommendedName>
</protein>
<evidence type="ECO:0000313" key="2">
    <source>
        <dbReference type="Proteomes" id="UP000271624"/>
    </source>
</evidence>
<reference evidence="1" key="2">
    <citation type="journal article" date="2019" name="Genome Biol. Evol.">
        <title>Day and night: Metabolic profiles and evolutionary relationships of six axenic non-marine cyanobacteria.</title>
        <authorList>
            <person name="Will S.E."/>
            <person name="Henke P."/>
            <person name="Boedeker C."/>
            <person name="Huang S."/>
            <person name="Brinkmann H."/>
            <person name="Rohde M."/>
            <person name="Jarek M."/>
            <person name="Friedl T."/>
            <person name="Seufert S."/>
            <person name="Schumacher M."/>
            <person name="Overmann J."/>
            <person name="Neumann-Schaal M."/>
            <person name="Petersen J."/>
        </authorList>
    </citation>
    <scope>NUCLEOTIDE SEQUENCE [LARGE SCALE GENOMIC DNA]</scope>
    <source>
        <strain evidence="1">PCC 7102</strain>
    </source>
</reference>
<reference evidence="1" key="1">
    <citation type="submission" date="2018-12" db="EMBL/GenBank/DDBJ databases">
        <authorList>
            <person name="Will S."/>
            <person name="Neumann-Schaal M."/>
            <person name="Henke P."/>
        </authorList>
    </citation>
    <scope>NUCLEOTIDE SEQUENCE</scope>
    <source>
        <strain evidence="1">PCC 7102</strain>
    </source>
</reference>
<evidence type="ECO:0008006" key="3">
    <source>
        <dbReference type="Google" id="ProtNLM"/>
    </source>
</evidence>
<dbReference type="EMBL" id="RSCL01000020">
    <property type="protein sequence ID" value="RUT01254.1"/>
    <property type="molecule type" value="Genomic_DNA"/>
</dbReference>
<dbReference type="AlphaFoldDB" id="A0A3S1AHY6"/>
<name>A0A3S1AHY6_9CYAN</name>
<dbReference type="Gene3D" id="1.10.3540.10">
    <property type="entry name" value="uncharacterized protein from magnetospirillum magneticum domain"/>
    <property type="match status" value="1"/>
</dbReference>
<keyword evidence="2" id="KW-1185">Reference proteome</keyword>
<dbReference type="OrthoDB" id="5499356at2"/>
<dbReference type="InterPro" id="IPR014948">
    <property type="entry name" value="BrxA"/>
</dbReference>
<sequence length="258" mass="29227">MPQSYVYTSKIIKAGALIADTKTLLANWDLSRTVDENLDKFLSENIFGKASRSRVEDILAIFRQRYLMEAPVTKALVTLVNHRLRAEVLNCILYFHATQSDRLLHDVVTDLLADLYHLGRQDISVNDVKNWISKQIAEGKTSGAWSDSTITRCAREILSTLRDFGILKGAVKKHLAPVYLPVEAFAYIALYLKQHQPSGEKLINASEWQLFFLSTKAVERFFMEAHQHGLLEYRAAGSIIRIDFPTESIAEYAHVIAS</sequence>
<dbReference type="Proteomes" id="UP000271624">
    <property type="component" value="Unassembled WGS sequence"/>
</dbReference>
<gene>
    <name evidence="1" type="ORF">DSM106972_068050</name>
</gene>
<accession>A0A3S1AHY6</accession>
<proteinExistence type="predicted"/>
<comment type="caution">
    <text evidence="1">The sequence shown here is derived from an EMBL/GenBank/DDBJ whole genome shotgun (WGS) entry which is preliminary data.</text>
</comment>